<sequence>MSSEKTKMQEHEYEHEHESEYAMLLASASVLPMVLKAAIELGVLEIIKKAGPSAQLSAQEIASHLPTHNPHAPLVLDRMLRLLSAYSILTCSQADHDDGKLISLYGLAPISNYFVPNHNQVSLAPLLSLQQDKVFLDAWYHLKDAVLDGDVPFNRAHGTKAVEYARKDVRFGELFKCSMKEFNPIFMEKILETYKGFEGLTSLTDVGGGDGTILKMIISKYPAIEAINFDLAAVVLNSPSHPGIKQIAGDMFASIPKADAIFMKWILHTWDDEHCLVILKNCYEALPEHGKVIVVELVILEAPETSLAARSLFQFDMFMMNTNPTGKERTEREFENLAKQAGFSRIQLACSAYNFSVVELFKSA</sequence>
<keyword evidence="3" id="KW-0808">Transferase</keyword>
<evidence type="ECO:0000256" key="2">
    <source>
        <dbReference type="ARBA" id="ARBA00022603"/>
    </source>
</evidence>
<dbReference type="FunFam" id="3.40.50.150:FF:000061">
    <property type="entry name" value="Caffeic acid O-methyltransferase"/>
    <property type="match status" value="1"/>
</dbReference>
<comment type="pathway">
    <text evidence="1">Aromatic compound metabolism; phenylpropanoid biosynthesis.</text>
</comment>
<dbReference type="Gene3D" id="3.40.50.150">
    <property type="entry name" value="Vaccinia Virus protein VP39"/>
    <property type="match status" value="1"/>
</dbReference>
<evidence type="ECO:0000256" key="4">
    <source>
        <dbReference type="ARBA" id="ARBA00022691"/>
    </source>
</evidence>
<dbReference type="GO" id="GO:0032259">
    <property type="term" value="P:methylation"/>
    <property type="evidence" value="ECO:0007669"/>
    <property type="project" value="UniProtKB-KW"/>
</dbReference>
<evidence type="ECO:0000256" key="8">
    <source>
        <dbReference type="PIRSR" id="PIRSR005739-1"/>
    </source>
</evidence>
<evidence type="ECO:0000256" key="3">
    <source>
        <dbReference type="ARBA" id="ARBA00022679"/>
    </source>
</evidence>
<evidence type="ECO:0000256" key="5">
    <source>
        <dbReference type="ARBA" id="ARBA00022733"/>
    </source>
</evidence>
<dbReference type="SUPFAM" id="SSF46785">
    <property type="entry name" value="Winged helix' DNA-binding domain"/>
    <property type="match status" value="1"/>
</dbReference>
<evidence type="ECO:0000256" key="7">
    <source>
        <dbReference type="ARBA" id="ARBA00045231"/>
    </source>
</evidence>
<dbReference type="AlphaFoldDB" id="A0A8K0DU83"/>
<feature type="active site" description="Proton acceptor" evidence="8">
    <location>
        <position position="268"/>
    </location>
</feature>
<protein>
    <recommendedName>
        <fullName evidence="6">caffeate O-methyltransferase</fullName>
        <ecNumber evidence="6">2.1.1.68</ecNumber>
    </recommendedName>
</protein>
<dbReference type="EMBL" id="VOIH02000011">
    <property type="protein sequence ID" value="KAF3434164.1"/>
    <property type="molecule type" value="Genomic_DNA"/>
</dbReference>
<reference evidence="11" key="1">
    <citation type="submission" date="2020-03" db="EMBL/GenBank/DDBJ databases">
        <title>A high-quality chromosome-level genome assembly of a woody plant with both climbing and erect habits, Rhamnella rubrinervis.</title>
        <authorList>
            <person name="Lu Z."/>
            <person name="Yang Y."/>
            <person name="Zhu X."/>
            <person name="Sun Y."/>
        </authorList>
    </citation>
    <scope>NUCLEOTIDE SEQUENCE</scope>
    <source>
        <strain evidence="11">BYM</strain>
        <tissue evidence="11">Leaf</tissue>
    </source>
</reference>
<comment type="caution">
    <text evidence="11">The sequence shown here is derived from an EMBL/GenBank/DDBJ whole genome shotgun (WGS) entry which is preliminary data.</text>
</comment>
<dbReference type="InterPro" id="IPR036388">
    <property type="entry name" value="WH-like_DNA-bd_sf"/>
</dbReference>
<keyword evidence="2" id="KW-0489">Methyltransferase</keyword>
<dbReference type="Pfam" id="PF00891">
    <property type="entry name" value="Methyltransf_2"/>
    <property type="match status" value="1"/>
</dbReference>
<dbReference type="InterPro" id="IPR036390">
    <property type="entry name" value="WH_DNA-bd_sf"/>
</dbReference>
<evidence type="ECO:0000313" key="12">
    <source>
        <dbReference type="Proteomes" id="UP000796880"/>
    </source>
</evidence>
<dbReference type="PROSITE" id="PS51683">
    <property type="entry name" value="SAM_OMT_II"/>
    <property type="match status" value="1"/>
</dbReference>
<dbReference type="GO" id="GO:0046983">
    <property type="term" value="F:protein dimerization activity"/>
    <property type="evidence" value="ECO:0007669"/>
    <property type="project" value="InterPro"/>
</dbReference>
<evidence type="ECO:0000259" key="9">
    <source>
        <dbReference type="Pfam" id="PF00891"/>
    </source>
</evidence>
<organism evidence="11 12">
    <name type="scientific">Rhamnella rubrinervis</name>
    <dbReference type="NCBI Taxonomy" id="2594499"/>
    <lineage>
        <taxon>Eukaryota</taxon>
        <taxon>Viridiplantae</taxon>
        <taxon>Streptophyta</taxon>
        <taxon>Embryophyta</taxon>
        <taxon>Tracheophyta</taxon>
        <taxon>Spermatophyta</taxon>
        <taxon>Magnoliopsida</taxon>
        <taxon>eudicotyledons</taxon>
        <taxon>Gunneridae</taxon>
        <taxon>Pentapetalae</taxon>
        <taxon>rosids</taxon>
        <taxon>fabids</taxon>
        <taxon>Rosales</taxon>
        <taxon>Rhamnaceae</taxon>
        <taxon>rhamnoid group</taxon>
        <taxon>Rhamneae</taxon>
        <taxon>Rhamnella</taxon>
    </lineage>
</organism>
<dbReference type="PANTHER" id="PTHR11746">
    <property type="entry name" value="O-METHYLTRANSFERASE"/>
    <property type="match status" value="1"/>
</dbReference>
<dbReference type="Pfam" id="PF08100">
    <property type="entry name" value="Dimerisation"/>
    <property type="match status" value="1"/>
</dbReference>
<evidence type="ECO:0000313" key="11">
    <source>
        <dbReference type="EMBL" id="KAF3434164.1"/>
    </source>
</evidence>
<dbReference type="PIRSF" id="PIRSF005739">
    <property type="entry name" value="O-mtase"/>
    <property type="match status" value="1"/>
</dbReference>
<dbReference type="GO" id="GO:0009809">
    <property type="term" value="P:lignin biosynthetic process"/>
    <property type="evidence" value="ECO:0007669"/>
    <property type="project" value="UniProtKB-KW"/>
</dbReference>
<keyword evidence="12" id="KW-1185">Reference proteome</keyword>
<dbReference type="InterPro" id="IPR012967">
    <property type="entry name" value="COMT_dimerisation"/>
</dbReference>
<feature type="domain" description="O-methyltransferase C-terminal" evidence="9">
    <location>
        <begin position="139"/>
        <end position="344"/>
    </location>
</feature>
<dbReference type="GO" id="GO:0047763">
    <property type="term" value="F:caffeate O-methyltransferase activity"/>
    <property type="evidence" value="ECO:0007669"/>
    <property type="project" value="UniProtKB-EC"/>
</dbReference>
<dbReference type="SUPFAM" id="SSF53335">
    <property type="entry name" value="S-adenosyl-L-methionine-dependent methyltransferases"/>
    <property type="match status" value="1"/>
</dbReference>
<dbReference type="InterPro" id="IPR029063">
    <property type="entry name" value="SAM-dependent_MTases_sf"/>
</dbReference>
<dbReference type="InterPro" id="IPR001077">
    <property type="entry name" value="COMT_C"/>
</dbReference>
<dbReference type="FunFam" id="1.10.10.10:FF:000357">
    <property type="entry name" value="Caffeic acid 3-O-methyltransferase"/>
    <property type="match status" value="1"/>
</dbReference>
<dbReference type="Proteomes" id="UP000796880">
    <property type="component" value="Unassembled WGS sequence"/>
</dbReference>
<feature type="domain" description="O-methyltransferase dimerisation" evidence="10">
    <location>
        <begin position="24"/>
        <end position="116"/>
    </location>
</feature>
<name>A0A8K0DU83_9ROSA</name>
<dbReference type="Gene3D" id="1.10.10.10">
    <property type="entry name" value="Winged helix-like DNA-binding domain superfamily/Winged helix DNA-binding domain"/>
    <property type="match status" value="1"/>
</dbReference>
<accession>A0A8K0DU83</accession>
<gene>
    <name evidence="11" type="ORF">FNV43_RR25267</name>
</gene>
<evidence type="ECO:0000256" key="6">
    <source>
        <dbReference type="ARBA" id="ARBA00039011"/>
    </source>
</evidence>
<keyword evidence="4" id="KW-0949">S-adenosyl-L-methionine</keyword>
<evidence type="ECO:0000256" key="1">
    <source>
        <dbReference type="ARBA" id="ARBA00004928"/>
    </source>
</evidence>
<dbReference type="OrthoDB" id="1606438at2759"/>
<dbReference type="InterPro" id="IPR016461">
    <property type="entry name" value="COMT-like"/>
</dbReference>
<evidence type="ECO:0000259" key="10">
    <source>
        <dbReference type="Pfam" id="PF08100"/>
    </source>
</evidence>
<proteinExistence type="predicted"/>
<dbReference type="EC" id="2.1.1.68" evidence="6"/>
<comment type="function">
    <text evidence="7">Catalyzes the conversion of caffeic acid to ferulic acid and of 5-hydroxyferulic acid to sinapic acid. The resulting products may subsequently be converted to the corresponding alcohols that are incorporated into lignins.</text>
</comment>
<keyword evidence="5" id="KW-0438">Lignin biosynthesis</keyword>